<reference evidence="2 3" key="1">
    <citation type="submission" date="2023-03" db="EMBL/GenBank/DDBJ databases">
        <title>Agriculturally important microbes genome sequencing.</title>
        <authorList>
            <person name="Dunlap C."/>
        </authorList>
    </citation>
    <scope>NUCLEOTIDE SEQUENCE [LARGE SCALE GENOMIC DNA]</scope>
    <source>
        <strain evidence="2 3">CBP-3203</strain>
    </source>
</reference>
<proteinExistence type="predicted"/>
<feature type="transmembrane region" description="Helical" evidence="1">
    <location>
        <begin position="20"/>
        <end position="40"/>
    </location>
</feature>
<gene>
    <name evidence="2" type="ORF">P8828_15690</name>
</gene>
<dbReference type="Proteomes" id="UP001341297">
    <property type="component" value="Unassembled WGS sequence"/>
</dbReference>
<keyword evidence="3" id="KW-1185">Reference proteome</keyword>
<evidence type="ECO:0000313" key="3">
    <source>
        <dbReference type="Proteomes" id="UP001341297"/>
    </source>
</evidence>
<sequence length="44" mass="4995">MYFTLMKKESFSSIIKKLVLSSTVMVIVLHLASFIIDYAARAMP</sequence>
<comment type="caution">
    <text evidence="2">The sequence shown here is derived from an EMBL/GenBank/DDBJ whole genome shotgun (WGS) entry which is preliminary data.</text>
</comment>
<name>A0ABU6H5G3_9BACI</name>
<evidence type="ECO:0000313" key="2">
    <source>
        <dbReference type="EMBL" id="MEC0486237.1"/>
    </source>
</evidence>
<dbReference type="RefSeq" id="WP_269769337.1">
    <property type="nucleotide sequence ID" value="NZ_CP023481.1"/>
</dbReference>
<keyword evidence="1" id="KW-1133">Transmembrane helix</keyword>
<accession>A0ABU6H5G3</accession>
<dbReference type="EMBL" id="JARRTL010000015">
    <property type="protein sequence ID" value="MEC0486237.1"/>
    <property type="molecule type" value="Genomic_DNA"/>
</dbReference>
<keyword evidence="1" id="KW-0472">Membrane</keyword>
<protein>
    <submittedName>
        <fullName evidence="2">Uncharacterized protein</fullName>
    </submittedName>
</protein>
<keyword evidence="1" id="KW-0812">Transmembrane</keyword>
<evidence type="ECO:0000256" key="1">
    <source>
        <dbReference type="SAM" id="Phobius"/>
    </source>
</evidence>
<organism evidence="2 3">
    <name type="scientific">Bacillus glycinifermentans</name>
    <dbReference type="NCBI Taxonomy" id="1664069"/>
    <lineage>
        <taxon>Bacteria</taxon>
        <taxon>Bacillati</taxon>
        <taxon>Bacillota</taxon>
        <taxon>Bacilli</taxon>
        <taxon>Bacillales</taxon>
        <taxon>Bacillaceae</taxon>
        <taxon>Bacillus</taxon>
    </lineage>
</organism>